<proteinExistence type="predicted"/>
<evidence type="ECO:0000313" key="2">
    <source>
        <dbReference type="Proteomes" id="UP000694545"/>
    </source>
</evidence>
<dbReference type="InterPro" id="IPR036691">
    <property type="entry name" value="Endo/exonu/phosph_ase_sf"/>
</dbReference>
<dbReference type="Proteomes" id="UP000694545">
    <property type="component" value="Unplaced"/>
</dbReference>
<dbReference type="OMA" id="IMTETIH"/>
<dbReference type="SUPFAM" id="SSF56219">
    <property type="entry name" value="DNase I-like"/>
    <property type="match status" value="1"/>
</dbReference>
<dbReference type="Ensembl" id="ENSVKKT00000011157.1">
    <property type="protein sequence ID" value="ENSVKKP00000010895.1"/>
    <property type="gene ID" value="ENSVKKG00000007655.1"/>
</dbReference>
<dbReference type="PANTHER" id="PTHR19446">
    <property type="entry name" value="REVERSE TRANSCRIPTASES"/>
    <property type="match status" value="1"/>
</dbReference>
<evidence type="ECO:0000313" key="1">
    <source>
        <dbReference type="Ensembl" id="ENSVKKP00000010895.1"/>
    </source>
</evidence>
<dbReference type="Gene3D" id="3.60.10.10">
    <property type="entry name" value="Endonuclease/exonuclease/phosphatase"/>
    <property type="match status" value="1"/>
</dbReference>
<name>A0A8D2KVD5_VARKO</name>
<dbReference type="AlphaFoldDB" id="A0A8D2KVD5"/>
<protein>
    <submittedName>
        <fullName evidence="1">Uncharacterized protein</fullName>
    </submittedName>
</protein>
<sequence length="351" mass="41057">MTWTSPDSQHRNQIDYVLCSERWRSSIRSVKTRTGVDCGSDHELLVAKFRLKLKKVGKSTRPLRYDLNHIPDEYTVEVTNRFKELDLIDRVPEELRTEVHNNVQEVATQTIPKKKKCKKAKWLSEEALQIAEERREAKGKGERERYTLLNEEFQRIARRDKNAFLNEQCKEIEENNRIGRTRALFKKIADMKGMFQAKMGMIKDQNGRDLTEADEIKKRWQDFTEELYKKELNIPDNHNGLVTDLEPDILECEVKWALGSLSNNKASGGDSIPAELFKIFKDDSVKVLHLICQQIWKTQQWPQDWKRSVYIPIPKKGNAKECSNYRTIALISHASKVMLRILQARLQQCVD</sequence>
<reference evidence="1" key="1">
    <citation type="submission" date="2025-08" db="UniProtKB">
        <authorList>
            <consortium name="Ensembl"/>
        </authorList>
    </citation>
    <scope>IDENTIFICATION</scope>
</reference>
<keyword evidence="2" id="KW-1185">Reference proteome</keyword>
<reference evidence="1" key="2">
    <citation type="submission" date="2025-09" db="UniProtKB">
        <authorList>
            <consortium name="Ensembl"/>
        </authorList>
    </citation>
    <scope>IDENTIFICATION</scope>
</reference>
<organism evidence="1 2">
    <name type="scientific">Varanus komodoensis</name>
    <name type="common">Komodo dragon</name>
    <dbReference type="NCBI Taxonomy" id="61221"/>
    <lineage>
        <taxon>Eukaryota</taxon>
        <taxon>Metazoa</taxon>
        <taxon>Chordata</taxon>
        <taxon>Craniata</taxon>
        <taxon>Vertebrata</taxon>
        <taxon>Euteleostomi</taxon>
        <taxon>Lepidosauria</taxon>
        <taxon>Squamata</taxon>
        <taxon>Bifurcata</taxon>
        <taxon>Unidentata</taxon>
        <taxon>Episquamata</taxon>
        <taxon>Toxicofera</taxon>
        <taxon>Anguimorpha</taxon>
        <taxon>Paleoanguimorpha</taxon>
        <taxon>Varanoidea</taxon>
        <taxon>Varanidae</taxon>
        <taxon>Varanus</taxon>
    </lineage>
</organism>
<accession>A0A8D2KVD5</accession>